<keyword evidence="4" id="KW-0804">Transcription</keyword>
<dbReference type="InterPro" id="IPR003012">
    <property type="entry name" value="Tet_transcr_reg_TetR"/>
</dbReference>
<evidence type="ECO:0000256" key="5">
    <source>
        <dbReference type="PROSITE-ProRule" id="PRU00335"/>
    </source>
</evidence>
<comment type="caution">
    <text evidence="7">The sequence shown here is derived from an EMBL/GenBank/DDBJ whole genome shotgun (WGS) entry which is preliminary data.</text>
</comment>
<dbReference type="InterPro" id="IPR004111">
    <property type="entry name" value="Repressor_TetR_C"/>
</dbReference>
<evidence type="ECO:0000259" key="6">
    <source>
        <dbReference type="PROSITE" id="PS50977"/>
    </source>
</evidence>
<evidence type="ECO:0000256" key="2">
    <source>
        <dbReference type="ARBA" id="ARBA00023015"/>
    </source>
</evidence>
<feature type="domain" description="HTH tetR-type" evidence="6">
    <location>
        <begin position="15"/>
        <end position="75"/>
    </location>
</feature>
<keyword evidence="3 5" id="KW-0238">DNA-binding</keyword>
<dbReference type="PANTHER" id="PTHR30055:SF151">
    <property type="entry name" value="TRANSCRIPTIONAL REGULATORY PROTEIN"/>
    <property type="match status" value="1"/>
</dbReference>
<name>A0ABW7WA77_9NOCA</name>
<accession>A0ABW7WA77</accession>
<proteinExistence type="predicted"/>
<reference evidence="7 8" key="1">
    <citation type="submission" date="2024-10" db="EMBL/GenBank/DDBJ databases">
        <title>The Natural Products Discovery Center: Release of the First 8490 Sequenced Strains for Exploring Actinobacteria Biosynthetic Diversity.</title>
        <authorList>
            <person name="Kalkreuter E."/>
            <person name="Kautsar S.A."/>
            <person name="Yang D."/>
            <person name="Bader C.D."/>
            <person name="Teijaro C.N."/>
            <person name="Fluegel L."/>
            <person name="Davis C.M."/>
            <person name="Simpson J.R."/>
            <person name="Lauterbach L."/>
            <person name="Steele A.D."/>
            <person name="Gui C."/>
            <person name="Meng S."/>
            <person name="Li G."/>
            <person name="Viehrig K."/>
            <person name="Ye F."/>
            <person name="Su P."/>
            <person name="Kiefer A.F."/>
            <person name="Nichols A."/>
            <person name="Cepeda A.J."/>
            <person name="Yan W."/>
            <person name="Fan B."/>
            <person name="Jiang Y."/>
            <person name="Adhikari A."/>
            <person name="Zheng C.-J."/>
            <person name="Schuster L."/>
            <person name="Cowan T.M."/>
            <person name="Smanski M.J."/>
            <person name="Chevrette M.G."/>
            <person name="De Carvalho L.P.S."/>
            <person name="Shen B."/>
        </authorList>
    </citation>
    <scope>NUCLEOTIDE SEQUENCE [LARGE SCALE GENOMIC DNA]</scope>
    <source>
        <strain evidence="7 8">NPDC019626</strain>
    </source>
</reference>
<keyword evidence="8" id="KW-1185">Reference proteome</keyword>
<dbReference type="Gene3D" id="1.10.357.10">
    <property type="entry name" value="Tetracycline Repressor, domain 2"/>
    <property type="match status" value="1"/>
</dbReference>
<dbReference type="InterPro" id="IPR009057">
    <property type="entry name" value="Homeodomain-like_sf"/>
</dbReference>
<evidence type="ECO:0000313" key="8">
    <source>
        <dbReference type="Proteomes" id="UP001611450"/>
    </source>
</evidence>
<dbReference type="Gene3D" id="1.10.10.60">
    <property type="entry name" value="Homeodomain-like"/>
    <property type="match status" value="1"/>
</dbReference>
<evidence type="ECO:0000313" key="7">
    <source>
        <dbReference type="EMBL" id="MFI2319361.1"/>
    </source>
</evidence>
<dbReference type="InterPro" id="IPR036271">
    <property type="entry name" value="Tet_transcr_reg_TetR-rel_C_sf"/>
</dbReference>
<dbReference type="Proteomes" id="UP001611450">
    <property type="component" value="Unassembled WGS sequence"/>
</dbReference>
<evidence type="ECO:0000256" key="1">
    <source>
        <dbReference type="ARBA" id="ARBA00022491"/>
    </source>
</evidence>
<evidence type="ECO:0000256" key="3">
    <source>
        <dbReference type="ARBA" id="ARBA00023125"/>
    </source>
</evidence>
<organism evidence="7 8">
    <name type="scientific">Nocardia beijingensis</name>
    <dbReference type="NCBI Taxonomy" id="95162"/>
    <lineage>
        <taxon>Bacteria</taxon>
        <taxon>Bacillati</taxon>
        <taxon>Actinomycetota</taxon>
        <taxon>Actinomycetes</taxon>
        <taxon>Mycobacteriales</taxon>
        <taxon>Nocardiaceae</taxon>
        <taxon>Nocardia</taxon>
    </lineage>
</organism>
<dbReference type="SUPFAM" id="SSF46689">
    <property type="entry name" value="Homeodomain-like"/>
    <property type="match status" value="1"/>
</dbReference>
<gene>
    <name evidence="7" type="ORF">ACH47G_02630</name>
</gene>
<dbReference type="RefSeq" id="WP_396953515.1">
    <property type="nucleotide sequence ID" value="NZ_JBIRXV010000001.1"/>
</dbReference>
<dbReference type="Pfam" id="PF02909">
    <property type="entry name" value="TetR_C_1"/>
    <property type="match status" value="1"/>
</dbReference>
<sequence length="229" mass="25084">MCRLGSPTTSMTKRGLTRERLADIAHAYVAEHGLDALTMRRLAAAAEVTPGALYKHVRDRKDLQRAMADTVFRAVDLSDIDLGHPDVDQTIICCRRIRAAMLRFREGGRVVAGSYSPSPETIRVSGTLMALLHGVVLPQFRVGEIVLVLRSYITGFVIEEQAYLELRNAGEWEPLVARIATGEHAGPEGADAILAVMTGDRDRRFTGGLRTVLDGKVRDPVNRAASLHS</sequence>
<protein>
    <submittedName>
        <fullName evidence="7">TetR/AcrR family transcriptional regulator</fullName>
    </submittedName>
</protein>
<dbReference type="InterPro" id="IPR050109">
    <property type="entry name" value="HTH-type_TetR-like_transc_reg"/>
</dbReference>
<dbReference type="EMBL" id="JBIRXV010000001">
    <property type="protein sequence ID" value="MFI2319361.1"/>
    <property type="molecule type" value="Genomic_DNA"/>
</dbReference>
<feature type="DNA-binding region" description="H-T-H motif" evidence="5">
    <location>
        <begin position="38"/>
        <end position="57"/>
    </location>
</feature>
<keyword evidence="1" id="KW-0678">Repressor</keyword>
<evidence type="ECO:0000256" key="4">
    <source>
        <dbReference type="ARBA" id="ARBA00023163"/>
    </source>
</evidence>
<dbReference type="InterPro" id="IPR001647">
    <property type="entry name" value="HTH_TetR"/>
</dbReference>
<dbReference type="PROSITE" id="PS50977">
    <property type="entry name" value="HTH_TETR_2"/>
    <property type="match status" value="1"/>
</dbReference>
<dbReference type="PANTHER" id="PTHR30055">
    <property type="entry name" value="HTH-TYPE TRANSCRIPTIONAL REGULATOR RUTR"/>
    <property type="match status" value="1"/>
</dbReference>
<dbReference type="Pfam" id="PF00440">
    <property type="entry name" value="TetR_N"/>
    <property type="match status" value="1"/>
</dbReference>
<dbReference type="SUPFAM" id="SSF48498">
    <property type="entry name" value="Tetracyclin repressor-like, C-terminal domain"/>
    <property type="match status" value="1"/>
</dbReference>
<keyword evidence="2" id="KW-0805">Transcription regulation</keyword>
<dbReference type="PRINTS" id="PR00400">
    <property type="entry name" value="TETREPRESSOR"/>
</dbReference>